<keyword evidence="2" id="KW-1185">Reference proteome</keyword>
<evidence type="ECO:0000313" key="1">
    <source>
        <dbReference type="EMBL" id="GIE51636.1"/>
    </source>
</evidence>
<comment type="caution">
    <text evidence="1">The sequence shown here is derived from an EMBL/GenBank/DDBJ whole genome shotgun (WGS) entry which is preliminary data.</text>
</comment>
<sequence>MVDRGPADQLLGDLWVAFVVAGQPAMGGEPRKGPFDDPSFPVNLEPALLGWLAHNVDHYVQGAAAQSSNRPAKP</sequence>
<organism evidence="1 2">
    <name type="scientific">Actinoplanes nipponensis</name>
    <dbReference type="NCBI Taxonomy" id="135950"/>
    <lineage>
        <taxon>Bacteria</taxon>
        <taxon>Bacillati</taxon>
        <taxon>Actinomycetota</taxon>
        <taxon>Actinomycetes</taxon>
        <taxon>Micromonosporales</taxon>
        <taxon>Micromonosporaceae</taxon>
        <taxon>Actinoplanes</taxon>
    </lineage>
</organism>
<accession>A0A919MNJ2</accession>
<reference evidence="1" key="1">
    <citation type="submission" date="2021-01" db="EMBL/GenBank/DDBJ databases">
        <title>Whole genome shotgun sequence of Actinoplanes nipponensis NBRC 14063.</title>
        <authorList>
            <person name="Komaki H."/>
            <person name="Tamura T."/>
        </authorList>
    </citation>
    <scope>NUCLEOTIDE SEQUENCE</scope>
    <source>
        <strain evidence="1">NBRC 14063</strain>
    </source>
</reference>
<dbReference type="EMBL" id="BOMQ01000061">
    <property type="protein sequence ID" value="GIE51636.1"/>
    <property type="molecule type" value="Genomic_DNA"/>
</dbReference>
<gene>
    <name evidence="1" type="ORF">Ani05nite_51700</name>
</gene>
<dbReference type="RefSeq" id="WP_377882570.1">
    <property type="nucleotide sequence ID" value="NZ_BAAAYJ010000099.1"/>
</dbReference>
<dbReference type="Proteomes" id="UP000647172">
    <property type="component" value="Unassembled WGS sequence"/>
</dbReference>
<proteinExistence type="predicted"/>
<protein>
    <submittedName>
        <fullName evidence="1">Uncharacterized protein</fullName>
    </submittedName>
</protein>
<dbReference type="AlphaFoldDB" id="A0A919MNJ2"/>
<name>A0A919MNJ2_9ACTN</name>
<evidence type="ECO:0000313" key="2">
    <source>
        <dbReference type="Proteomes" id="UP000647172"/>
    </source>
</evidence>